<dbReference type="Proteomes" id="UP001519460">
    <property type="component" value="Unassembled WGS sequence"/>
</dbReference>
<protein>
    <submittedName>
        <fullName evidence="1">Uncharacterized protein</fullName>
    </submittedName>
</protein>
<keyword evidence="2" id="KW-1185">Reference proteome</keyword>
<proteinExistence type="predicted"/>
<dbReference type="AlphaFoldDB" id="A0ABD0KXI5"/>
<sequence length="194" mass="21794">MSFPPLFILVGEGRRSSQQIKFRFPRYHELEDLDKLSLAVFDERDNPKDWKETQLHRELCLNEQLGAELNPQFLKIDSERVMSLEGRLQTFPECWPRPLVLEMGLCGFYYKSEASLKCKKDSQDSLSGVYGLGIGDLACDEPEMAICCTLTQLRVESGVCLRGARDGPVLHPNTTACGLGCVPARGQRWPCAAP</sequence>
<accession>A0ABD0KXI5</accession>
<comment type="caution">
    <text evidence="1">The sequence shown here is derived from an EMBL/GenBank/DDBJ whole genome shotgun (WGS) entry which is preliminary data.</text>
</comment>
<name>A0ABD0KXI5_9CAEN</name>
<evidence type="ECO:0000313" key="2">
    <source>
        <dbReference type="Proteomes" id="UP001519460"/>
    </source>
</evidence>
<dbReference type="EMBL" id="JACVVK020000107">
    <property type="protein sequence ID" value="KAK7491996.1"/>
    <property type="molecule type" value="Genomic_DNA"/>
</dbReference>
<gene>
    <name evidence="1" type="ORF">BaRGS_00016660</name>
</gene>
<evidence type="ECO:0000313" key="1">
    <source>
        <dbReference type="EMBL" id="KAK7491996.1"/>
    </source>
</evidence>
<reference evidence="1 2" key="1">
    <citation type="journal article" date="2023" name="Sci. Data">
        <title>Genome assembly of the Korean intertidal mud-creeper Batillaria attramentaria.</title>
        <authorList>
            <person name="Patra A.K."/>
            <person name="Ho P.T."/>
            <person name="Jun S."/>
            <person name="Lee S.J."/>
            <person name="Kim Y."/>
            <person name="Won Y.J."/>
        </authorList>
    </citation>
    <scope>NUCLEOTIDE SEQUENCE [LARGE SCALE GENOMIC DNA]</scope>
    <source>
        <strain evidence="1">Wonlab-2016</strain>
    </source>
</reference>
<organism evidence="1 2">
    <name type="scientific">Batillaria attramentaria</name>
    <dbReference type="NCBI Taxonomy" id="370345"/>
    <lineage>
        <taxon>Eukaryota</taxon>
        <taxon>Metazoa</taxon>
        <taxon>Spiralia</taxon>
        <taxon>Lophotrochozoa</taxon>
        <taxon>Mollusca</taxon>
        <taxon>Gastropoda</taxon>
        <taxon>Caenogastropoda</taxon>
        <taxon>Sorbeoconcha</taxon>
        <taxon>Cerithioidea</taxon>
        <taxon>Batillariidae</taxon>
        <taxon>Batillaria</taxon>
    </lineage>
</organism>